<dbReference type="STRING" id="3088.A0A383WMT7"/>
<feature type="region of interest" description="Disordered" evidence="3">
    <location>
        <begin position="246"/>
        <end position="322"/>
    </location>
</feature>
<dbReference type="PANTHER" id="PTHR11079:SF156">
    <property type="entry name" value="INACTIVE TRNA-SPECIFIC ADENOSINE DEAMINASE-LIKE PROTEIN 3-RELATED"/>
    <property type="match status" value="1"/>
</dbReference>
<feature type="region of interest" description="Disordered" evidence="3">
    <location>
        <begin position="400"/>
        <end position="423"/>
    </location>
</feature>
<dbReference type="AlphaFoldDB" id="A0A383WMT7"/>
<dbReference type="Gene3D" id="3.40.140.10">
    <property type="entry name" value="Cytidine Deaminase, domain 2"/>
    <property type="match status" value="1"/>
</dbReference>
<feature type="compositionally biased region" description="Low complexity" evidence="3">
    <location>
        <begin position="267"/>
        <end position="295"/>
    </location>
</feature>
<evidence type="ECO:0000313" key="5">
    <source>
        <dbReference type="EMBL" id="SZX78489.1"/>
    </source>
</evidence>
<organism evidence="5 6">
    <name type="scientific">Tetradesmus obliquus</name>
    <name type="common">Green alga</name>
    <name type="synonym">Acutodesmus obliquus</name>
    <dbReference type="NCBI Taxonomy" id="3088"/>
    <lineage>
        <taxon>Eukaryota</taxon>
        <taxon>Viridiplantae</taxon>
        <taxon>Chlorophyta</taxon>
        <taxon>core chlorophytes</taxon>
        <taxon>Chlorophyceae</taxon>
        <taxon>CS clade</taxon>
        <taxon>Sphaeropleales</taxon>
        <taxon>Scenedesmaceae</taxon>
        <taxon>Tetradesmus</taxon>
    </lineage>
</organism>
<dbReference type="GO" id="GO:0005737">
    <property type="term" value="C:cytoplasm"/>
    <property type="evidence" value="ECO:0007669"/>
    <property type="project" value="TreeGrafter"/>
</dbReference>
<feature type="compositionally biased region" description="Low complexity" evidence="3">
    <location>
        <begin position="401"/>
        <end position="423"/>
    </location>
</feature>
<dbReference type="GO" id="GO:0052717">
    <property type="term" value="F:tRNA-specific adenosine-34 deaminase activity"/>
    <property type="evidence" value="ECO:0007669"/>
    <property type="project" value="TreeGrafter"/>
</dbReference>
<dbReference type="GO" id="GO:0008033">
    <property type="term" value="P:tRNA processing"/>
    <property type="evidence" value="ECO:0007669"/>
    <property type="project" value="UniProtKB-KW"/>
</dbReference>
<feature type="compositionally biased region" description="Low complexity" evidence="3">
    <location>
        <begin position="66"/>
        <end position="95"/>
    </location>
</feature>
<evidence type="ECO:0000313" key="6">
    <source>
        <dbReference type="Proteomes" id="UP000256970"/>
    </source>
</evidence>
<name>A0A383WMT7_TETOB</name>
<dbReference type="EMBL" id="FNXT01001323">
    <property type="protein sequence ID" value="SZX78489.1"/>
    <property type="molecule type" value="Genomic_DNA"/>
</dbReference>
<protein>
    <recommendedName>
        <fullName evidence="4">CMP/dCMP-type deaminase domain-containing protein</fullName>
    </recommendedName>
</protein>
<dbReference type="SUPFAM" id="SSF53927">
    <property type="entry name" value="Cytidine deaminase-like"/>
    <property type="match status" value="1"/>
</dbReference>
<feature type="domain" description="CMP/dCMP-type deaminase" evidence="4">
    <location>
        <begin position="259"/>
        <end position="392"/>
    </location>
</feature>
<proteinExistence type="inferred from homology"/>
<evidence type="ECO:0000259" key="4">
    <source>
        <dbReference type="PROSITE" id="PS51747"/>
    </source>
</evidence>
<evidence type="ECO:0000256" key="2">
    <source>
        <dbReference type="ARBA" id="ARBA00038160"/>
    </source>
</evidence>
<evidence type="ECO:0000256" key="1">
    <source>
        <dbReference type="ARBA" id="ARBA00022694"/>
    </source>
</evidence>
<dbReference type="PROSITE" id="PS51747">
    <property type="entry name" value="CYT_DCMP_DEAMINASES_2"/>
    <property type="match status" value="1"/>
</dbReference>
<keyword evidence="1" id="KW-0819">tRNA processing</keyword>
<accession>A0A383WMT7</accession>
<dbReference type="Proteomes" id="UP000256970">
    <property type="component" value="Unassembled WGS sequence"/>
</dbReference>
<evidence type="ECO:0000256" key="3">
    <source>
        <dbReference type="SAM" id="MobiDB-lite"/>
    </source>
</evidence>
<keyword evidence="6" id="KW-1185">Reference proteome</keyword>
<feature type="region of interest" description="Disordered" evidence="3">
    <location>
        <begin position="56"/>
        <end position="95"/>
    </location>
</feature>
<gene>
    <name evidence="5" type="ORF">BQ4739_LOCUS18767</name>
</gene>
<comment type="similarity">
    <text evidence="2">Belongs to the cytidine and deoxycytidylate deaminase family. ADAT3 subfamily.</text>
</comment>
<reference evidence="5 6" key="1">
    <citation type="submission" date="2016-10" db="EMBL/GenBank/DDBJ databases">
        <authorList>
            <person name="Cai Z."/>
        </authorList>
    </citation>
    <scope>NUCLEOTIDE SEQUENCE [LARGE SCALE GENOMIC DNA]</scope>
</reference>
<dbReference type="GO" id="GO:0005634">
    <property type="term" value="C:nucleus"/>
    <property type="evidence" value="ECO:0007669"/>
    <property type="project" value="TreeGrafter"/>
</dbReference>
<sequence length="423" mass="45749">MKHLSSELPLGPLQHLKRVRPHQQQSQRQQQQLQLQQGGVEVLLCLKQGLQELEQQQQQHHANGPAQDAAGATTEQQQQQQQAADPQALAQLPPSTARALAAASAQLLVARVPLHQPDTRQQWAEWSQLWPMPWRVPSGADEQDGAPATAAEQAYFEQHMAKALAASAAAGGRNVAVIVDPRSNTVLAQAVDCSSRHSLDHAAMVAVEVVAARDRQLWPFNGFAHLGRHADAPDDAVDVAVAPHHHARCDSTAGEDAARPPKKHKAAAAGASSSRHQQGLEPQQQQQLLLQERQQNGAPAAGTSNGTGQAGPAGSSSSSSDAPGFDWSAKPYLCTGYDAFLAAEPCTMCAMALLHSRLARVVYCKQSRSHGALGGRYRLHEQKTLNHHYKVYHLPLRQQQEEGVAEQQQQQQQQQGQAQGQGQ</sequence>
<dbReference type="PANTHER" id="PTHR11079">
    <property type="entry name" value="CYTOSINE DEAMINASE FAMILY MEMBER"/>
    <property type="match status" value="1"/>
</dbReference>
<dbReference type="InterPro" id="IPR002125">
    <property type="entry name" value="CMP_dCMP_dom"/>
</dbReference>
<dbReference type="InterPro" id="IPR016193">
    <property type="entry name" value="Cytidine_deaminase-like"/>
</dbReference>